<feature type="transmembrane region" description="Helical" evidence="11">
    <location>
        <begin position="235"/>
        <end position="259"/>
    </location>
</feature>
<dbReference type="SUPFAM" id="SSF52540">
    <property type="entry name" value="P-loop containing nucleoside triphosphate hydrolases"/>
    <property type="match status" value="1"/>
</dbReference>
<feature type="transmembrane region" description="Helical" evidence="11">
    <location>
        <begin position="20"/>
        <end position="46"/>
    </location>
</feature>
<evidence type="ECO:0000256" key="2">
    <source>
        <dbReference type="ARBA" id="ARBA00022448"/>
    </source>
</evidence>
<dbReference type="PANTHER" id="PTHR24221">
    <property type="entry name" value="ATP-BINDING CASSETTE SUB-FAMILY B"/>
    <property type="match status" value="1"/>
</dbReference>
<dbReference type="InterPro" id="IPR017871">
    <property type="entry name" value="ABC_transporter-like_CS"/>
</dbReference>
<evidence type="ECO:0000256" key="5">
    <source>
        <dbReference type="ARBA" id="ARBA00022692"/>
    </source>
</evidence>
<evidence type="ECO:0000256" key="1">
    <source>
        <dbReference type="ARBA" id="ARBA00004429"/>
    </source>
</evidence>
<proteinExistence type="inferred from homology"/>
<reference evidence="14" key="1">
    <citation type="submission" date="2021-02" db="EMBL/GenBank/DDBJ databases">
        <title>Natrosporangium hydrolyticum gen. nov., sp. nov, a haloalkaliphilic actinobacterium from a soda solonchak soil.</title>
        <authorList>
            <person name="Sorokin D.Y."/>
            <person name="Khijniak T.V."/>
            <person name="Zakharycheva A.P."/>
            <person name="Boueva O.V."/>
            <person name="Ariskina E.V."/>
            <person name="Hahnke R.L."/>
            <person name="Bunk B."/>
            <person name="Sproer C."/>
            <person name="Schumann P."/>
            <person name="Evtushenko L.I."/>
            <person name="Kublanov I.V."/>
        </authorList>
    </citation>
    <scope>NUCLEOTIDE SEQUENCE</scope>
    <source>
        <strain evidence="14">DSM 106523</strain>
    </source>
</reference>
<dbReference type="EMBL" id="CP070499">
    <property type="protein sequence ID" value="QSB16662.1"/>
    <property type="molecule type" value="Genomic_DNA"/>
</dbReference>
<dbReference type="PROSITE" id="PS00211">
    <property type="entry name" value="ABC_TRANSPORTER_1"/>
    <property type="match status" value="1"/>
</dbReference>
<keyword evidence="3" id="KW-1003">Cell membrane</keyword>
<keyword evidence="15" id="KW-1185">Reference proteome</keyword>
<feature type="transmembrane region" description="Helical" evidence="11">
    <location>
        <begin position="52"/>
        <end position="73"/>
    </location>
</feature>
<dbReference type="Pfam" id="PF00664">
    <property type="entry name" value="ABC_membrane"/>
    <property type="match status" value="1"/>
</dbReference>
<evidence type="ECO:0000313" key="15">
    <source>
        <dbReference type="Proteomes" id="UP000662857"/>
    </source>
</evidence>
<keyword evidence="7 14" id="KW-0067">ATP-binding</keyword>
<sequence length="575" mass="59678">MLRTLYRILPPAAAGQLAALTAWLAAAAVLHGIALGLVGIVVTASLDSGSSATPWLVALGTVALGFVIVQWVAQMTAFRVGSGTARALHLRLGDHLAQLPLSWFNPTRQAGIIDTATTGVPQLMSFPAILLRPALTALVTPAAAALTLALLDWRFTLAVLAATALAWYVSRYASRLAGVIDARRHRTSGEATNRVLEYASRQPLIRTDQRPDDASALHSALEGVRRASLRSAGTVIPGLLLFGLTLNILFAGLIAFGIARVTGESLTVPGFVGVIVVVARLTAIAAAGAELAAGLRLQHGILTRLAGILDTPPLPRISEVPAGPSVESPGGGAVLVHADRVSFGYDHTPVLAEVSFTLPRRGLTALVGPSGSGKTTLVRLLARFWDPTSGRILLDGVDLRTLDPDQLAGGIATVLQDDYLLDSTIGENIRLGRPEASEAELAAAAGAAGLDTTIAGLPDGLDSPTGPGGAQLSGGQRQRVCIARALLKAAPLTLLDEATSALDPENTRLISAAARRLATTGSVLVIAHNLDTITHADQILVLDQGRIVQRGTHAALTAQPGRYQDLVRDHAGSSP</sequence>
<dbReference type="InterPro" id="IPR039421">
    <property type="entry name" value="Type_1_exporter"/>
</dbReference>
<keyword evidence="6" id="KW-0547">Nucleotide-binding</keyword>
<dbReference type="SMART" id="SM00382">
    <property type="entry name" value="AAA"/>
    <property type="match status" value="1"/>
</dbReference>
<feature type="transmembrane region" description="Helical" evidence="11">
    <location>
        <begin position="129"/>
        <end position="149"/>
    </location>
</feature>
<dbReference type="GO" id="GO:0016887">
    <property type="term" value="F:ATP hydrolysis activity"/>
    <property type="evidence" value="ECO:0007669"/>
    <property type="project" value="InterPro"/>
</dbReference>
<evidence type="ECO:0000256" key="7">
    <source>
        <dbReference type="ARBA" id="ARBA00022840"/>
    </source>
</evidence>
<evidence type="ECO:0000259" key="13">
    <source>
        <dbReference type="PROSITE" id="PS50929"/>
    </source>
</evidence>
<dbReference type="InterPro" id="IPR011527">
    <property type="entry name" value="ABC1_TM_dom"/>
</dbReference>
<evidence type="ECO:0000256" key="3">
    <source>
        <dbReference type="ARBA" id="ARBA00022475"/>
    </source>
</evidence>
<dbReference type="PANTHER" id="PTHR24221:SF654">
    <property type="entry name" value="ATP-BINDING CASSETTE SUB-FAMILY B MEMBER 6"/>
    <property type="match status" value="1"/>
</dbReference>
<keyword evidence="5 11" id="KW-0812">Transmembrane</keyword>
<dbReference type="GO" id="GO:0005524">
    <property type="term" value="F:ATP binding"/>
    <property type="evidence" value="ECO:0007669"/>
    <property type="project" value="UniProtKB-KW"/>
</dbReference>
<comment type="similarity">
    <text evidence="10">Belongs to the ABC transporter superfamily. Siderophore-Fe(3+) uptake transporter (SIUT) (TC 3.A.1.21) family.</text>
</comment>
<evidence type="ECO:0000256" key="10">
    <source>
        <dbReference type="ARBA" id="ARBA00023455"/>
    </source>
</evidence>
<dbReference type="KEGG" id="nhy:JQS43_10485"/>
<gene>
    <name evidence="14" type="ORF">JQS43_10485</name>
</gene>
<dbReference type="GO" id="GO:0034040">
    <property type="term" value="F:ATPase-coupled lipid transmembrane transporter activity"/>
    <property type="evidence" value="ECO:0007669"/>
    <property type="project" value="TreeGrafter"/>
</dbReference>
<dbReference type="FunFam" id="3.40.50.300:FF:000221">
    <property type="entry name" value="Multidrug ABC transporter ATP-binding protein"/>
    <property type="match status" value="1"/>
</dbReference>
<dbReference type="Gene3D" id="3.40.50.300">
    <property type="entry name" value="P-loop containing nucleotide triphosphate hydrolases"/>
    <property type="match status" value="1"/>
</dbReference>
<dbReference type="InterPro" id="IPR036640">
    <property type="entry name" value="ABC1_TM_sf"/>
</dbReference>
<dbReference type="GO" id="GO:0005886">
    <property type="term" value="C:plasma membrane"/>
    <property type="evidence" value="ECO:0007669"/>
    <property type="project" value="UniProtKB-SubCell"/>
</dbReference>
<evidence type="ECO:0000256" key="8">
    <source>
        <dbReference type="ARBA" id="ARBA00022989"/>
    </source>
</evidence>
<dbReference type="PROSITE" id="PS50929">
    <property type="entry name" value="ABC_TM1F"/>
    <property type="match status" value="1"/>
</dbReference>
<comment type="subcellular location">
    <subcellularLocation>
        <location evidence="1">Cell inner membrane</location>
        <topology evidence="1">Multi-pass membrane protein</topology>
    </subcellularLocation>
</comment>
<evidence type="ECO:0000259" key="12">
    <source>
        <dbReference type="PROSITE" id="PS50893"/>
    </source>
</evidence>
<dbReference type="Proteomes" id="UP000662857">
    <property type="component" value="Chromosome"/>
</dbReference>
<feature type="transmembrane region" description="Helical" evidence="11">
    <location>
        <begin position="271"/>
        <end position="295"/>
    </location>
</feature>
<evidence type="ECO:0000313" key="14">
    <source>
        <dbReference type="EMBL" id="QSB16662.1"/>
    </source>
</evidence>
<dbReference type="AlphaFoldDB" id="A0A895YKY1"/>
<accession>A0A895YKY1</accession>
<name>A0A895YKY1_9ACTN</name>
<dbReference type="InterPro" id="IPR003593">
    <property type="entry name" value="AAA+_ATPase"/>
</dbReference>
<dbReference type="PROSITE" id="PS50893">
    <property type="entry name" value="ABC_TRANSPORTER_2"/>
    <property type="match status" value="1"/>
</dbReference>
<dbReference type="GO" id="GO:0140359">
    <property type="term" value="F:ABC-type transporter activity"/>
    <property type="evidence" value="ECO:0007669"/>
    <property type="project" value="InterPro"/>
</dbReference>
<evidence type="ECO:0000256" key="11">
    <source>
        <dbReference type="SAM" id="Phobius"/>
    </source>
</evidence>
<protein>
    <submittedName>
        <fullName evidence="14">ABC transporter ATP-binding protein</fullName>
    </submittedName>
</protein>
<dbReference type="InterPro" id="IPR027417">
    <property type="entry name" value="P-loop_NTPase"/>
</dbReference>
<dbReference type="Gene3D" id="1.20.1560.10">
    <property type="entry name" value="ABC transporter type 1, transmembrane domain"/>
    <property type="match status" value="1"/>
</dbReference>
<keyword evidence="2" id="KW-0813">Transport</keyword>
<keyword evidence="8 11" id="KW-1133">Transmembrane helix</keyword>
<keyword evidence="9 11" id="KW-0472">Membrane</keyword>
<feature type="transmembrane region" description="Helical" evidence="11">
    <location>
        <begin position="155"/>
        <end position="174"/>
    </location>
</feature>
<keyword evidence="4" id="KW-0997">Cell inner membrane</keyword>
<feature type="domain" description="ABC transmembrane type-1" evidence="13">
    <location>
        <begin position="18"/>
        <end position="283"/>
    </location>
</feature>
<feature type="domain" description="ABC transporter" evidence="12">
    <location>
        <begin position="336"/>
        <end position="569"/>
    </location>
</feature>
<dbReference type="InterPro" id="IPR003439">
    <property type="entry name" value="ABC_transporter-like_ATP-bd"/>
</dbReference>
<dbReference type="RefSeq" id="WP_239678888.1">
    <property type="nucleotide sequence ID" value="NZ_CP070499.1"/>
</dbReference>
<evidence type="ECO:0000256" key="6">
    <source>
        <dbReference type="ARBA" id="ARBA00022741"/>
    </source>
</evidence>
<organism evidence="14 15">
    <name type="scientific">Natronosporangium hydrolyticum</name>
    <dbReference type="NCBI Taxonomy" id="2811111"/>
    <lineage>
        <taxon>Bacteria</taxon>
        <taxon>Bacillati</taxon>
        <taxon>Actinomycetota</taxon>
        <taxon>Actinomycetes</taxon>
        <taxon>Micromonosporales</taxon>
        <taxon>Micromonosporaceae</taxon>
        <taxon>Natronosporangium</taxon>
    </lineage>
</organism>
<dbReference type="SUPFAM" id="SSF90123">
    <property type="entry name" value="ABC transporter transmembrane region"/>
    <property type="match status" value="1"/>
</dbReference>
<evidence type="ECO:0000256" key="4">
    <source>
        <dbReference type="ARBA" id="ARBA00022519"/>
    </source>
</evidence>
<dbReference type="Pfam" id="PF00005">
    <property type="entry name" value="ABC_tran"/>
    <property type="match status" value="1"/>
</dbReference>
<evidence type="ECO:0000256" key="9">
    <source>
        <dbReference type="ARBA" id="ARBA00023136"/>
    </source>
</evidence>